<gene>
    <name evidence="1" type="ORF">TAV2_LOCUS25214</name>
</gene>
<evidence type="ECO:0000313" key="2">
    <source>
        <dbReference type="Proteomes" id="UP000836841"/>
    </source>
</evidence>
<protein>
    <submittedName>
        <fullName evidence="1">Uncharacterized protein</fullName>
    </submittedName>
</protein>
<reference evidence="1 2" key="1">
    <citation type="submission" date="2022-03" db="EMBL/GenBank/DDBJ databases">
        <authorList>
            <person name="Nunn A."/>
            <person name="Chopra R."/>
            <person name="Nunn A."/>
            <person name="Contreras Garrido A."/>
        </authorList>
    </citation>
    <scope>NUCLEOTIDE SEQUENCE [LARGE SCALE GENOMIC DNA]</scope>
</reference>
<keyword evidence="2" id="KW-1185">Reference proteome</keyword>
<evidence type="ECO:0000313" key="1">
    <source>
        <dbReference type="EMBL" id="CAH2079601.1"/>
    </source>
</evidence>
<dbReference type="Proteomes" id="UP000836841">
    <property type="component" value="Chromosome 7"/>
</dbReference>
<sequence>MAFMDKQQWEEAITTALQSSGTLASMSTANTLAIIDIVDERSAYYCLVDASWIPLLSEQVLNGPYSAKKVSNCYMEVLLYPQLKQCLKQKRWTC</sequence>
<accession>A0AAU9T9H3</accession>
<dbReference type="EMBL" id="OU466863">
    <property type="protein sequence ID" value="CAH2079601.1"/>
    <property type="molecule type" value="Genomic_DNA"/>
</dbReference>
<proteinExistence type="predicted"/>
<dbReference type="AlphaFoldDB" id="A0AAU9T9H3"/>
<organism evidence="1 2">
    <name type="scientific">Thlaspi arvense</name>
    <name type="common">Field penny-cress</name>
    <dbReference type="NCBI Taxonomy" id="13288"/>
    <lineage>
        <taxon>Eukaryota</taxon>
        <taxon>Viridiplantae</taxon>
        <taxon>Streptophyta</taxon>
        <taxon>Embryophyta</taxon>
        <taxon>Tracheophyta</taxon>
        <taxon>Spermatophyta</taxon>
        <taxon>Magnoliopsida</taxon>
        <taxon>eudicotyledons</taxon>
        <taxon>Gunneridae</taxon>
        <taxon>Pentapetalae</taxon>
        <taxon>rosids</taxon>
        <taxon>malvids</taxon>
        <taxon>Brassicales</taxon>
        <taxon>Brassicaceae</taxon>
        <taxon>Thlaspideae</taxon>
        <taxon>Thlaspi</taxon>
    </lineage>
</organism>
<name>A0AAU9T9H3_THLAR</name>